<organism evidence="4 5">
    <name type="scientific">Candidatus Avoscillospira stercoripullorum</name>
    <dbReference type="NCBI Taxonomy" id="2840709"/>
    <lineage>
        <taxon>Bacteria</taxon>
        <taxon>Bacillati</taxon>
        <taxon>Bacillota</taxon>
        <taxon>Clostridia</taxon>
        <taxon>Eubacteriales</taxon>
        <taxon>Oscillospiraceae</taxon>
        <taxon>Oscillospiraceae incertae sedis</taxon>
        <taxon>Candidatus Avoscillospira</taxon>
    </lineage>
</organism>
<gene>
    <name evidence="4" type="ORF">IAA70_02555</name>
</gene>
<reference evidence="4" key="1">
    <citation type="submission" date="2020-10" db="EMBL/GenBank/DDBJ databases">
        <authorList>
            <person name="Gilroy R."/>
        </authorList>
    </citation>
    <scope>NUCLEOTIDE SEQUENCE</scope>
    <source>
        <strain evidence="4">ChiHjej9B8-7071</strain>
    </source>
</reference>
<feature type="signal peptide" evidence="2">
    <location>
        <begin position="1"/>
        <end position="28"/>
    </location>
</feature>
<name>A0A9D1D6C4_9FIRM</name>
<evidence type="ECO:0000259" key="3">
    <source>
        <dbReference type="PROSITE" id="PS51272"/>
    </source>
</evidence>
<dbReference type="InterPro" id="IPR001119">
    <property type="entry name" value="SLH_dom"/>
</dbReference>
<feature type="chain" id="PRO_5038409548" evidence="2">
    <location>
        <begin position="29"/>
        <end position="269"/>
    </location>
</feature>
<keyword evidence="1" id="KW-0677">Repeat</keyword>
<evidence type="ECO:0000256" key="2">
    <source>
        <dbReference type="SAM" id="SignalP"/>
    </source>
</evidence>
<dbReference type="EMBL" id="DVGD01000074">
    <property type="protein sequence ID" value="HIR09266.1"/>
    <property type="molecule type" value="Genomic_DNA"/>
</dbReference>
<dbReference type="Proteomes" id="UP000824258">
    <property type="component" value="Unassembled WGS sequence"/>
</dbReference>
<comment type="caution">
    <text evidence="4">The sequence shown here is derived from an EMBL/GenBank/DDBJ whole genome shotgun (WGS) entry which is preliminary data.</text>
</comment>
<dbReference type="Pfam" id="PF00395">
    <property type="entry name" value="SLH"/>
    <property type="match status" value="2"/>
</dbReference>
<feature type="domain" description="SLH" evidence="3">
    <location>
        <begin position="128"/>
        <end position="186"/>
    </location>
</feature>
<keyword evidence="2" id="KW-0732">Signal</keyword>
<dbReference type="AlphaFoldDB" id="A0A9D1D6C4"/>
<sequence length="269" mass="30158">MKRNTTRILSLLLALVLAFSAFSVTALAHTRTYAITVYDDAGDGYLTLSKDKAEEDDTIYIYAHPESGNWLTYLKVTNSRGYELSVSYVRKNVYSFTMPASAVNIKAVFAPKWLTIAGILGIFEDNSSDFPFTDVALGTWYYQAVEFVYDYGYMDGVSATRFDPDGALSRGMLAKVLYNVEEEKRDFPTEFSDVSNSAWYADAVNWAAANDIVKGYGKDKFDPEDLVTREQMAAILYRYAELKGYDMSARADLSGYKDADKISSWAKDA</sequence>
<protein>
    <submittedName>
        <fullName evidence="4">S-layer homology domain-containing protein</fullName>
    </submittedName>
</protein>
<proteinExistence type="predicted"/>
<feature type="non-terminal residue" evidence="4">
    <location>
        <position position="269"/>
    </location>
</feature>
<dbReference type="InterPro" id="IPR044060">
    <property type="entry name" value="Bacterial_rp_domain"/>
</dbReference>
<evidence type="ECO:0000313" key="4">
    <source>
        <dbReference type="EMBL" id="HIR09266.1"/>
    </source>
</evidence>
<feature type="domain" description="SLH" evidence="3">
    <location>
        <begin position="187"/>
        <end position="250"/>
    </location>
</feature>
<accession>A0A9D1D6C4</accession>
<dbReference type="PROSITE" id="PS51272">
    <property type="entry name" value="SLH"/>
    <property type="match status" value="2"/>
</dbReference>
<evidence type="ECO:0000256" key="1">
    <source>
        <dbReference type="ARBA" id="ARBA00022737"/>
    </source>
</evidence>
<dbReference type="Pfam" id="PF18998">
    <property type="entry name" value="Flg_new_2"/>
    <property type="match status" value="1"/>
</dbReference>
<evidence type="ECO:0000313" key="5">
    <source>
        <dbReference type="Proteomes" id="UP000824258"/>
    </source>
</evidence>
<reference evidence="4" key="2">
    <citation type="journal article" date="2021" name="PeerJ">
        <title>Extensive microbial diversity within the chicken gut microbiome revealed by metagenomics and culture.</title>
        <authorList>
            <person name="Gilroy R."/>
            <person name="Ravi A."/>
            <person name="Getino M."/>
            <person name="Pursley I."/>
            <person name="Horton D.L."/>
            <person name="Alikhan N.F."/>
            <person name="Baker D."/>
            <person name="Gharbi K."/>
            <person name="Hall N."/>
            <person name="Watson M."/>
            <person name="Adriaenssens E.M."/>
            <person name="Foster-Nyarko E."/>
            <person name="Jarju S."/>
            <person name="Secka A."/>
            <person name="Antonio M."/>
            <person name="Oren A."/>
            <person name="Chaudhuri R.R."/>
            <person name="La Ragione R."/>
            <person name="Hildebrand F."/>
            <person name="Pallen M.J."/>
        </authorList>
    </citation>
    <scope>NUCLEOTIDE SEQUENCE</scope>
    <source>
        <strain evidence="4">ChiHjej9B8-7071</strain>
    </source>
</reference>